<dbReference type="SUPFAM" id="SSF102848">
    <property type="entry name" value="NSFL1 (p97 ATPase) cofactor p47, SEP domain"/>
    <property type="match status" value="1"/>
</dbReference>
<dbReference type="Gene3D" id="3.30.420.210">
    <property type="entry name" value="SEP domain"/>
    <property type="match status" value="1"/>
</dbReference>
<dbReference type="GO" id="GO:0061025">
    <property type="term" value="P:membrane fusion"/>
    <property type="evidence" value="ECO:0007669"/>
    <property type="project" value="TreeGrafter"/>
</dbReference>
<dbReference type="GO" id="GO:0005634">
    <property type="term" value="C:nucleus"/>
    <property type="evidence" value="ECO:0007669"/>
    <property type="project" value="TreeGrafter"/>
</dbReference>
<proteinExistence type="predicted"/>
<dbReference type="InterPro" id="IPR036241">
    <property type="entry name" value="NSFL1C_SEP_dom_sf"/>
</dbReference>
<name>A0A2U1KWP9_ARTAN</name>
<evidence type="ECO:0000259" key="1">
    <source>
        <dbReference type="PROSITE" id="PS51399"/>
    </source>
</evidence>
<dbReference type="GO" id="GO:0005829">
    <property type="term" value="C:cytosol"/>
    <property type="evidence" value="ECO:0007669"/>
    <property type="project" value="TreeGrafter"/>
</dbReference>
<sequence length="104" mass="12184">MGTYTEKHIDVPIVHYHRFLAPWVHVYDGIIDPTLTNKRKPATEMMLDLVSRKVHTITFWTNGFTVNDGPLRRLDDPQNAYFLEIRLLFKQGPGKIFKGFRRKG</sequence>
<reference evidence="2 3" key="1">
    <citation type="journal article" date="2018" name="Mol. Plant">
        <title>The genome of Artemisia annua provides insight into the evolution of Asteraceae family and artemisinin biosynthesis.</title>
        <authorList>
            <person name="Shen Q."/>
            <person name="Zhang L."/>
            <person name="Liao Z."/>
            <person name="Wang S."/>
            <person name="Yan T."/>
            <person name="Shi P."/>
            <person name="Liu M."/>
            <person name="Fu X."/>
            <person name="Pan Q."/>
            <person name="Wang Y."/>
            <person name="Lv Z."/>
            <person name="Lu X."/>
            <person name="Zhang F."/>
            <person name="Jiang W."/>
            <person name="Ma Y."/>
            <person name="Chen M."/>
            <person name="Hao X."/>
            <person name="Li L."/>
            <person name="Tang Y."/>
            <person name="Lv G."/>
            <person name="Zhou Y."/>
            <person name="Sun X."/>
            <person name="Brodelius P.E."/>
            <person name="Rose J.K.C."/>
            <person name="Tang K."/>
        </authorList>
    </citation>
    <scope>NUCLEOTIDE SEQUENCE [LARGE SCALE GENOMIC DNA]</scope>
    <source>
        <strain evidence="3">cv. Huhao1</strain>
        <tissue evidence="2">Leaf</tissue>
    </source>
</reference>
<dbReference type="AlphaFoldDB" id="A0A2U1KWP9"/>
<keyword evidence="3" id="KW-1185">Reference proteome</keyword>
<dbReference type="STRING" id="35608.A0A2U1KWP9"/>
<dbReference type="PANTHER" id="PTHR23333:SF20">
    <property type="entry name" value="NSFL1 COFACTOR P47"/>
    <property type="match status" value="1"/>
</dbReference>
<protein>
    <submittedName>
        <fullName evidence="2">Serine/threonine protein phosphatase 2A 55 kDa regulatory subunit B prime gamma</fullName>
    </submittedName>
</protein>
<evidence type="ECO:0000313" key="3">
    <source>
        <dbReference type="Proteomes" id="UP000245207"/>
    </source>
</evidence>
<dbReference type="EMBL" id="PKPP01013260">
    <property type="protein sequence ID" value="PWA41177.1"/>
    <property type="molecule type" value="Genomic_DNA"/>
</dbReference>
<dbReference type="PANTHER" id="PTHR23333">
    <property type="entry name" value="UBX DOMAIN CONTAINING PROTEIN"/>
    <property type="match status" value="1"/>
</dbReference>
<dbReference type="GO" id="GO:0031468">
    <property type="term" value="P:nuclear membrane reassembly"/>
    <property type="evidence" value="ECO:0007669"/>
    <property type="project" value="TreeGrafter"/>
</dbReference>
<dbReference type="InterPro" id="IPR012989">
    <property type="entry name" value="SEP_domain"/>
</dbReference>
<dbReference type="Proteomes" id="UP000245207">
    <property type="component" value="Unassembled WGS sequence"/>
</dbReference>
<accession>A0A2U1KWP9</accession>
<comment type="caution">
    <text evidence="2">The sequence shown here is derived from an EMBL/GenBank/DDBJ whole genome shotgun (WGS) entry which is preliminary data.</text>
</comment>
<dbReference type="SMART" id="SM00553">
    <property type="entry name" value="SEP"/>
    <property type="match status" value="1"/>
</dbReference>
<dbReference type="GO" id="GO:0043130">
    <property type="term" value="F:ubiquitin binding"/>
    <property type="evidence" value="ECO:0007669"/>
    <property type="project" value="TreeGrafter"/>
</dbReference>
<dbReference type="OrthoDB" id="25887at2759"/>
<feature type="domain" description="SEP" evidence="1">
    <location>
        <begin position="52"/>
        <end position="104"/>
    </location>
</feature>
<dbReference type="GO" id="GO:0007030">
    <property type="term" value="P:Golgi organization"/>
    <property type="evidence" value="ECO:0007669"/>
    <property type="project" value="TreeGrafter"/>
</dbReference>
<dbReference type="PROSITE" id="PS51399">
    <property type="entry name" value="SEP"/>
    <property type="match status" value="1"/>
</dbReference>
<evidence type="ECO:0000313" key="2">
    <source>
        <dbReference type="EMBL" id="PWA41177.1"/>
    </source>
</evidence>
<gene>
    <name evidence="2" type="ORF">CTI12_AA560470</name>
</gene>
<organism evidence="2 3">
    <name type="scientific">Artemisia annua</name>
    <name type="common">Sweet wormwood</name>
    <dbReference type="NCBI Taxonomy" id="35608"/>
    <lineage>
        <taxon>Eukaryota</taxon>
        <taxon>Viridiplantae</taxon>
        <taxon>Streptophyta</taxon>
        <taxon>Embryophyta</taxon>
        <taxon>Tracheophyta</taxon>
        <taxon>Spermatophyta</taxon>
        <taxon>Magnoliopsida</taxon>
        <taxon>eudicotyledons</taxon>
        <taxon>Gunneridae</taxon>
        <taxon>Pentapetalae</taxon>
        <taxon>asterids</taxon>
        <taxon>campanulids</taxon>
        <taxon>Asterales</taxon>
        <taxon>Asteraceae</taxon>
        <taxon>Asteroideae</taxon>
        <taxon>Anthemideae</taxon>
        <taxon>Artemisiinae</taxon>
        <taxon>Artemisia</taxon>
    </lineage>
</organism>
<dbReference type="GO" id="GO:0043161">
    <property type="term" value="P:proteasome-mediated ubiquitin-dependent protein catabolic process"/>
    <property type="evidence" value="ECO:0007669"/>
    <property type="project" value="TreeGrafter"/>
</dbReference>
<dbReference type="GO" id="GO:0000045">
    <property type="term" value="P:autophagosome assembly"/>
    <property type="evidence" value="ECO:0007669"/>
    <property type="project" value="TreeGrafter"/>
</dbReference>
<dbReference type="Pfam" id="PF08059">
    <property type="entry name" value="SEP"/>
    <property type="match status" value="1"/>
</dbReference>